<evidence type="ECO:0000313" key="4">
    <source>
        <dbReference type="Proteomes" id="UP000249723"/>
    </source>
</evidence>
<feature type="region of interest" description="Disordered" evidence="1">
    <location>
        <begin position="199"/>
        <end position="262"/>
    </location>
</feature>
<evidence type="ECO:0000313" key="3">
    <source>
        <dbReference type="EMBL" id="SCZ90743.1"/>
    </source>
</evidence>
<evidence type="ECO:0000256" key="2">
    <source>
        <dbReference type="SAM" id="Phobius"/>
    </source>
</evidence>
<feature type="compositionally biased region" description="Low complexity" evidence="1">
    <location>
        <begin position="234"/>
        <end position="248"/>
    </location>
</feature>
<feature type="compositionally biased region" description="Pro residues" evidence="1">
    <location>
        <begin position="50"/>
        <end position="62"/>
    </location>
</feature>
<feature type="compositionally biased region" description="Basic and acidic residues" evidence="1">
    <location>
        <begin position="143"/>
        <end position="154"/>
    </location>
</feature>
<feature type="compositionally biased region" description="Polar residues" evidence="1">
    <location>
        <begin position="211"/>
        <end position="233"/>
    </location>
</feature>
<name>A0A2X0L4Z2_9BASI</name>
<reference evidence="4" key="1">
    <citation type="submission" date="2016-10" db="EMBL/GenBank/DDBJ databases">
        <authorList>
            <person name="Jeantristanb JTB J.-T."/>
            <person name="Ricardo R."/>
        </authorList>
    </citation>
    <scope>NUCLEOTIDE SEQUENCE [LARGE SCALE GENOMIC DNA]</scope>
</reference>
<dbReference type="OrthoDB" id="2596179at2759"/>
<evidence type="ECO:0000256" key="1">
    <source>
        <dbReference type="SAM" id="MobiDB-lite"/>
    </source>
</evidence>
<dbReference type="Proteomes" id="UP000249723">
    <property type="component" value="Unassembled WGS sequence"/>
</dbReference>
<feature type="transmembrane region" description="Helical" evidence="2">
    <location>
        <begin position="66"/>
        <end position="88"/>
    </location>
</feature>
<proteinExistence type="predicted"/>
<keyword evidence="2" id="KW-0472">Membrane</keyword>
<keyword evidence="2" id="KW-1133">Transmembrane helix</keyword>
<keyword evidence="2" id="KW-0812">Transmembrane</keyword>
<dbReference type="EMBL" id="FMWP01000014">
    <property type="protein sequence ID" value="SCZ90743.1"/>
    <property type="molecule type" value="Genomic_DNA"/>
</dbReference>
<feature type="region of interest" description="Disordered" evidence="1">
    <location>
        <begin position="143"/>
        <end position="167"/>
    </location>
</feature>
<dbReference type="AlphaFoldDB" id="A0A2X0L4Z2"/>
<accession>A0A2X0L4Z2</accession>
<feature type="region of interest" description="Disordered" evidence="1">
    <location>
        <begin position="37"/>
        <end position="62"/>
    </location>
</feature>
<sequence>MSFLTPTTTIRATAAANKSCRTCRAAQIASITPPTRRIRRASYSTSSSTSPPPDPLSAPGPPPSRFFTLSTLYPFLLLSITTSLAINLRSSRNANATQVAHLNAQISILERTLERITSTKGGWQALTDQERIRIERELKSIGLRESEEKDRPESEDTGETSWSEVIFGNQEKRYQARQATDDDTDWEQVFKQADQDEINRVAKDQKRKNASTDASPSTISAVNTLTDHGSTRQSTALPLGSSSPPTSLETRKSPPAASAIYL</sequence>
<protein>
    <submittedName>
        <fullName evidence="3">BZ3500_MvSof-1268-A1-R1_Chr1-3g02206 protein</fullName>
    </submittedName>
</protein>
<organism evidence="3 4">
    <name type="scientific">Microbotryum saponariae</name>
    <dbReference type="NCBI Taxonomy" id="289078"/>
    <lineage>
        <taxon>Eukaryota</taxon>
        <taxon>Fungi</taxon>
        <taxon>Dikarya</taxon>
        <taxon>Basidiomycota</taxon>
        <taxon>Pucciniomycotina</taxon>
        <taxon>Microbotryomycetes</taxon>
        <taxon>Microbotryales</taxon>
        <taxon>Microbotryaceae</taxon>
        <taxon>Microbotryum</taxon>
    </lineage>
</organism>
<keyword evidence="4" id="KW-1185">Reference proteome</keyword>
<gene>
    <name evidence="3" type="ORF">BZ3500_MVSOF-1268-A1-R1_CHR1-3G02206</name>
</gene>